<feature type="non-terminal residue" evidence="1">
    <location>
        <position position="1"/>
    </location>
</feature>
<sequence length="88" mass="10179">SPFHYNLTLRGPKLRHSKTDRLRDYGNSDGIESEVEEEHQLHDAIVKFLDRMGIVSDYVSNDVGDLRCFTIRAVSRIYTPKERTGRIS</sequence>
<organism evidence="1 2">
    <name type="scientific">Pristionchus mayeri</name>
    <dbReference type="NCBI Taxonomy" id="1317129"/>
    <lineage>
        <taxon>Eukaryota</taxon>
        <taxon>Metazoa</taxon>
        <taxon>Ecdysozoa</taxon>
        <taxon>Nematoda</taxon>
        <taxon>Chromadorea</taxon>
        <taxon>Rhabditida</taxon>
        <taxon>Rhabditina</taxon>
        <taxon>Diplogasteromorpha</taxon>
        <taxon>Diplogasteroidea</taxon>
        <taxon>Neodiplogasteridae</taxon>
        <taxon>Pristionchus</taxon>
    </lineage>
</organism>
<reference evidence="2" key="1">
    <citation type="submission" date="2022-10" db="EMBL/GenBank/DDBJ databases">
        <title>Genome assembly of Pristionchus species.</title>
        <authorList>
            <person name="Yoshida K."/>
            <person name="Sommer R.J."/>
        </authorList>
    </citation>
    <scope>NUCLEOTIDE SEQUENCE [LARGE SCALE GENOMIC DNA]</scope>
    <source>
        <strain evidence="2">RS5460</strain>
    </source>
</reference>
<dbReference type="EMBL" id="BTRK01000005">
    <property type="protein sequence ID" value="GMR56048.1"/>
    <property type="molecule type" value="Genomic_DNA"/>
</dbReference>
<evidence type="ECO:0000313" key="1">
    <source>
        <dbReference type="EMBL" id="GMR56048.1"/>
    </source>
</evidence>
<evidence type="ECO:0000313" key="2">
    <source>
        <dbReference type="Proteomes" id="UP001328107"/>
    </source>
</evidence>
<comment type="caution">
    <text evidence="1">The sequence shown here is derived from an EMBL/GenBank/DDBJ whole genome shotgun (WGS) entry which is preliminary data.</text>
</comment>
<dbReference type="Proteomes" id="UP001328107">
    <property type="component" value="Unassembled WGS sequence"/>
</dbReference>
<dbReference type="AlphaFoldDB" id="A0AAN5D3T8"/>
<protein>
    <submittedName>
        <fullName evidence="1">Uncharacterized protein</fullName>
    </submittedName>
</protein>
<gene>
    <name evidence="1" type="ORF">PMAYCL1PPCAC_26243</name>
</gene>
<name>A0AAN5D3T8_9BILA</name>
<accession>A0AAN5D3T8</accession>
<keyword evidence="2" id="KW-1185">Reference proteome</keyword>
<proteinExistence type="predicted"/>